<dbReference type="GO" id="GO:0046872">
    <property type="term" value="F:metal ion binding"/>
    <property type="evidence" value="ECO:0007669"/>
    <property type="project" value="UniProtKB-KW"/>
</dbReference>
<keyword evidence="5" id="KW-1185">Reference proteome</keyword>
<evidence type="ECO:0000256" key="2">
    <source>
        <dbReference type="ARBA" id="ARBA00022723"/>
    </source>
</evidence>
<feature type="domain" description="DDE Tnp4" evidence="3">
    <location>
        <begin position="130"/>
        <end position="288"/>
    </location>
</feature>
<proteinExistence type="predicted"/>
<accession>A0AA88GJ64</accession>
<dbReference type="RefSeq" id="XP_044544310.1">
    <property type="nucleotide sequence ID" value="XM_044685652.1"/>
</dbReference>
<dbReference type="InterPro" id="IPR027806">
    <property type="entry name" value="HARBI1_dom"/>
</dbReference>
<evidence type="ECO:0000256" key="1">
    <source>
        <dbReference type="ARBA" id="ARBA00001968"/>
    </source>
</evidence>
<dbReference type="Pfam" id="PF13359">
    <property type="entry name" value="DDE_Tnp_4"/>
    <property type="match status" value="1"/>
</dbReference>
<evidence type="ECO:0000259" key="3">
    <source>
        <dbReference type="Pfam" id="PF13359"/>
    </source>
</evidence>
<protein>
    <recommendedName>
        <fullName evidence="3">DDE Tnp4 domain-containing protein</fullName>
    </recommendedName>
</protein>
<name>A0AA88GJ64_NAELO</name>
<comment type="cofactor">
    <cofactor evidence="1">
        <name>a divalent metal cation</name>
        <dbReference type="ChEBI" id="CHEBI:60240"/>
    </cofactor>
</comment>
<sequence>MQRNELQNKVLSKISKKTLETLNDEINKKKLPLWGLAKDQNFENDCLLIALYHDLFGVGYHKIESEVLSFLKISAKSIRHNTKIIRQSIQDWCDAQIVLGSCSDWNQAAQMLGKTEKKIEINLWINSSDFKKTQPENASKKSDEYSYKEDHFANRFTCFSDANGRIRKLYGAYSPKVEDSAFMTLMKDEIETSMEGAVMLGDCGYESVVSKFRKINIVTPKSKQKDGRGIRKLTQKQKARNKLLKSIRSRVECPLGDIKLTWKSLSSCFTEDDTQHSYVVKMAVAIRNFQIKE</sequence>
<evidence type="ECO:0000313" key="4">
    <source>
        <dbReference type="EMBL" id="KAG2375136.1"/>
    </source>
</evidence>
<reference evidence="4 5" key="1">
    <citation type="journal article" date="2018" name="BMC Genomics">
        <title>The genome of Naegleria lovaniensis, the basis for a comparative approach to unravel pathogenicity factors of the human pathogenic amoeba N. fowleri.</title>
        <authorList>
            <person name="Liechti N."/>
            <person name="Schurch N."/>
            <person name="Bruggmann R."/>
            <person name="Wittwer M."/>
        </authorList>
    </citation>
    <scope>NUCLEOTIDE SEQUENCE [LARGE SCALE GENOMIC DNA]</scope>
    <source>
        <strain evidence="4 5">ATCC 30569</strain>
    </source>
</reference>
<dbReference type="EMBL" id="PYSW02000040">
    <property type="protein sequence ID" value="KAG2375136.1"/>
    <property type="molecule type" value="Genomic_DNA"/>
</dbReference>
<evidence type="ECO:0000313" key="5">
    <source>
        <dbReference type="Proteomes" id="UP000816034"/>
    </source>
</evidence>
<comment type="caution">
    <text evidence="4">The sequence shown here is derived from an EMBL/GenBank/DDBJ whole genome shotgun (WGS) entry which is preliminary data.</text>
</comment>
<keyword evidence="2" id="KW-0479">Metal-binding</keyword>
<dbReference type="AlphaFoldDB" id="A0AA88GJ64"/>
<dbReference type="GeneID" id="68102594"/>
<dbReference type="Proteomes" id="UP000816034">
    <property type="component" value="Unassembled WGS sequence"/>
</dbReference>
<organism evidence="4 5">
    <name type="scientific">Naegleria lovaniensis</name>
    <name type="common">Amoeba</name>
    <dbReference type="NCBI Taxonomy" id="51637"/>
    <lineage>
        <taxon>Eukaryota</taxon>
        <taxon>Discoba</taxon>
        <taxon>Heterolobosea</taxon>
        <taxon>Tetramitia</taxon>
        <taxon>Eutetramitia</taxon>
        <taxon>Vahlkampfiidae</taxon>
        <taxon>Naegleria</taxon>
    </lineage>
</organism>
<gene>
    <name evidence="4" type="ORF">C9374_010140</name>
</gene>